<dbReference type="Proteomes" id="UP001357452">
    <property type="component" value="Unassembled WGS sequence"/>
</dbReference>
<keyword evidence="3" id="KW-1185">Reference proteome</keyword>
<comment type="caution">
    <text evidence="2">The sequence shown here is derived from an EMBL/GenBank/DDBJ whole genome shotgun (WGS) entry which is preliminary data.</text>
</comment>
<accession>A0ABU7RJ79</accession>
<feature type="transmembrane region" description="Helical" evidence="1">
    <location>
        <begin position="206"/>
        <end position="230"/>
    </location>
</feature>
<reference evidence="2 3" key="1">
    <citation type="submission" date="2024-01" db="EMBL/GenBank/DDBJ databases">
        <title>Niabella digestum sp. nov., isolated from waste digestion system.</title>
        <authorList>
            <person name="Zhang L."/>
        </authorList>
    </citation>
    <scope>NUCLEOTIDE SEQUENCE [LARGE SCALE GENOMIC DNA]</scope>
    <source>
        <strain evidence="2 3">A18</strain>
    </source>
</reference>
<dbReference type="EMBL" id="JAZGLY010000008">
    <property type="protein sequence ID" value="MEE6188040.1"/>
    <property type="molecule type" value="Genomic_DNA"/>
</dbReference>
<feature type="transmembrane region" description="Helical" evidence="1">
    <location>
        <begin position="78"/>
        <end position="97"/>
    </location>
</feature>
<dbReference type="InterPro" id="IPR010295">
    <property type="entry name" value="DUF898"/>
</dbReference>
<name>A0ABU7RJ79_9BACT</name>
<feature type="transmembrane region" description="Helical" evidence="1">
    <location>
        <begin position="146"/>
        <end position="169"/>
    </location>
</feature>
<gene>
    <name evidence="2" type="ORF">V2H41_12225</name>
</gene>
<protein>
    <submittedName>
        <fullName evidence="2">DUF898 family protein</fullName>
    </submittedName>
</protein>
<feature type="transmembrane region" description="Helical" evidence="1">
    <location>
        <begin position="251"/>
        <end position="274"/>
    </location>
</feature>
<keyword evidence="1" id="KW-1133">Transmembrane helix</keyword>
<evidence type="ECO:0000313" key="2">
    <source>
        <dbReference type="EMBL" id="MEE6188040.1"/>
    </source>
</evidence>
<proteinExistence type="predicted"/>
<feature type="transmembrane region" description="Helical" evidence="1">
    <location>
        <begin position="103"/>
        <end position="125"/>
    </location>
</feature>
<feature type="transmembrane region" description="Helical" evidence="1">
    <location>
        <begin position="25"/>
        <end position="46"/>
    </location>
</feature>
<evidence type="ECO:0000313" key="3">
    <source>
        <dbReference type="Proteomes" id="UP001357452"/>
    </source>
</evidence>
<organism evidence="2 3">
    <name type="scientific">Niabella digestorum</name>
    <dbReference type="NCBI Taxonomy" id="3117701"/>
    <lineage>
        <taxon>Bacteria</taxon>
        <taxon>Pseudomonadati</taxon>
        <taxon>Bacteroidota</taxon>
        <taxon>Chitinophagia</taxon>
        <taxon>Chitinophagales</taxon>
        <taxon>Chitinophagaceae</taxon>
        <taxon>Niabella</taxon>
    </lineage>
</organism>
<evidence type="ECO:0000256" key="1">
    <source>
        <dbReference type="SAM" id="Phobius"/>
    </source>
</evidence>
<keyword evidence="1" id="KW-0812">Transmembrane</keyword>
<dbReference type="Pfam" id="PF05987">
    <property type="entry name" value="DUF898"/>
    <property type="match status" value="2"/>
</dbReference>
<keyword evidence="1" id="KW-0472">Membrane</keyword>
<sequence length="321" mass="37844">MTSENPINQTNQNYQLEFFGKGSEYFSIMIVNWLLTLVTLGIYYPWARAKKLQYIYGQTALNEERFHFSGTGKEMFRGFIKIFIFYIAVISIFLLLMKMVNTLAGILFFYLAILSIIPFAIHGAFRYRLSRTTYRGIRFGYRGDRYLFVGYFFRWLLFTVLTFGIYGAWMAMNIRRYTHSNIRYGDVAFSNDGDGGEFLVLNLKGYILSLLTLGIYIFWWQRDLFNYYINRMRMIKGEQKIQCYSTATGRAFFNLMVGNLLLVIFTLGLGTAWAEMRTLRFIWNNIKMEGNINLEEVYQTEDEYNDAFGEDLLDFFEIDIA</sequence>
<dbReference type="RefSeq" id="WP_330975444.1">
    <property type="nucleotide sequence ID" value="NZ_JAZGLY010000008.1"/>
</dbReference>